<dbReference type="CDD" id="cd04301">
    <property type="entry name" value="NAT_SF"/>
    <property type="match status" value="1"/>
</dbReference>
<protein>
    <submittedName>
        <fullName evidence="2">GNAT family N-acetyltransferase</fullName>
    </submittedName>
</protein>
<evidence type="ECO:0000313" key="3">
    <source>
        <dbReference type="Proteomes" id="UP001197378"/>
    </source>
</evidence>
<dbReference type="GO" id="GO:0016747">
    <property type="term" value="F:acyltransferase activity, transferring groups other than amino-acyl groups"/>
    <property type="evidence" value="ECO:0007669"/>
    <property type="project" value="InterPro"/>
</dbReference>
<sequence length="140" mass="15819">MLTIRMLTTEELSIVLPLVGILNPNVPPANLAQRLHEMENQGYQCAAAFIRDACVGVAGIWVGTRLWCGRYVDVDNVIVAEGYRDQGIGGQLLHWVEEHARQLGCEVAVLDSYVSNKQSHKFYFRKGYHIVGFHFVKNFE</sequence>
<dbReference type="SUPFAM" id="SSF55729">
    <property type="entry name" value="Acyl-CoA N-acyltransferases (Nat)"/>
    <property type="match status" value="1"/>
</dbReference>
<dbReference type="AlphaFoldDB" id="A0AAE2YPK1"/>
<gene>
    <name evidence="2" type="ORF">HFQ13_06660</name>
</gene>
<dbReference type="Proteomes" id="UP001197378">
    <property type="component" value="Unassembled WGS sequence"/>
</dbReference>
<dbReference type="InterPro" id="IPR000182">
    <property type="entry name" value="GNAT_dom"/>
</dbReference>
<dbReference type="EMBL" id="JAAXYO010000087">
    <property type="protein sequence ID" value="MBU2787885.1"/>
    <property type="molecule type" value="Genomic_DNA"/>
</dbReference>
<dbReference type="Gene3D" id="3.40.630.30">
    <property type="match status" value="1"/>
</dbReference>
<feature type="domain" description="N-acetyltransferase" evidence="1">
    <location>
        <begin position="2"/>
        <end position="140"/>
    </location>
</feature>
<evidence type="ECO:0000259" key="1">
    <source>
        <dbReference type="PROSITE" id="PS51186"/>
    </source>
</evidence>
<dbReference type="InterPro" id="IPR016181">
    <property type="entry name" value="Acyl_CoA_acyltransferase"/>
</dbReference>
<evidence type="ECO:0000313" key="2">
    <source>
        <dbReference type="EMBL" id="MBU2787885.1"/>
    </source>
</evidence>
<dbReference type="PROSITE" id="PS51186">
    <property type="entry name" value="GNAT"/>
    <property type="match status" value="1"/>
</dbReference>
<organism evidence="2 3">
    <name type="scientific">Igneacidithiobacillus copahuensis</name>
    <dbReference type="NCBI Taxonomy" id="2724909"/>
    <lineage>
        <taxon>Bacteria</taxon>
        <taxon>Pseudomonadati</taxon>
        <taxon>Pseudomonadota</taxon>
        <taxon>Acidithiobacillia</taxon>
        <taxon>Acidithiobacillales</taxon>
        <taxon>Acidithiobacillaceae</taxon>
        <taxon>Igneacidithiobacillus</taxon>
    </lineage>
</organism>
<name>A0AAE2YPK1_9PROT</name>
<dbReference type="RefSeq" id="WP_215885476.1">
    <property type="nucleotide sequence ID" value="NZ_JAAXYO010000087.1"/>
</dbReference>
<accession>A0AAE2YPK1</accession>
<proteinExistence type="predicted"/>
<reference evidence="2" key="1">
    <citation type="journal article" date="2021" name="ISME J.">
        <title>Genomic evolution of the class Acidithiobacillia: deep-branching Proteobacteria living in extreme acidic conditions.</title>
        <authorList>
            <person name="Moya-Beltran A."/>
            <person name="Beard S."/>
            <person name="Rojas-Villalobos C."/>
            <person name="Issotta F."/>
            <person name="Gallardo Y."/>
            <person name="Ulloa R."/>
            <person name="Giaveno A."/>
            <person name="Degli Esposti M."/>
            <person name="Johnson D.B."/>
            <person name="Quatrini R."/>
        </authorList>
    </citation>
    <scope>NUCLEOTIDE SEQUENCE</scope>
    <source>
        <strain evidence="2">VAN18-1</strain>
    </source>
</reference>
<comment type="caution">
    <text evidence="2">The sequence shown here is derived from an EMBL/GenBank/DDBJ whole genome shotgun (WGS) entry which is preliminary data.</text>
</comment>
<dbReference type="Pfam" id="PF00583">
    <property type="entry name" value="Acetyltransf_1"/>
    <property type="match status" value="1"/>
</dbReference>
<keyword evidence="3" id="KW-1185">Reference proteome</keyword>